<dbReference type="HOGENOM" id="CLU_2512380_0_0_1"/>
<dbReference type="AlphaFoldDB" id="G2YSI6"/>
<evidence type="ECO:0000256" key="1">
    <source>
        <dbReference type="SAM" id="Phobius"/>
    </source>
</evidence>
<gene>
    <name evidence="2" type="ORF">BofuT4_uP126320.1</name>
</gene>
<dbReference type="EMBL" id="FQ790351">
    <property type="protein sequence ID" value="CCD54584.1"/>
    <property type="molecule type" value="Genomic_DNA"/>
</dbReference>
<keyword evidence="1" id="KW-0812">Transmembrane</keyword>
<organism evidence="2 3">
    <name type="scientific">Botryotinia fuckeliana (strain T4)</name>
    <name type="common">Noble rot fungus</name>
    <name type="synonym">Botrytis cinerea</name>
    <dbReference type="NCBI Taxonomy" id="999810"/>
    <lineage>
        <taxon>Eukaryota</taxon>
        <taxon>Fungi</taxon>
        <taxon>Dikarya</taxon>
        <taxon>Ascomycota</taxon>
        <taxon>Pezizomycotina</taxon>
        <taxon>Leotiomycetes</taxon>
        <taxon>Helotiales</taxon>
        <taxon>Sclerotiniaceae</taxon>
        <taxon>Botrytis</taxon>
    </lineage>
</organism>
<evidence type="ECO:0000313" key="2">
    <source>
        <dbReference type="EMBL" id="CCD54584.1"/>
    </source>
</evidence>
<feature type="transmembrane region" description="Helical" evidence="1">
    <location>
        <begin position="6"/>
        <end position="24"/>
    </location>
</feature>
<proteinExistence type="predicted"/>
<accession>G2YSI6</accession>
<name>G2YSI6_BOTF4</name>
<evidence type="ECO:0000313" key="3">
    <source>
        <dbReference type="Proteomes" id="UP000008177"/>
    </source>
</evidence>
<reference evidence="3" key="1">
    <citation type="journal article" date="2011" name="PLoS Genet.">
        <title>Genomic analysis of the necrotrophic fungal pathogens Sclerotinia sclerotiorum and Botrytis cinerea.</title>
        <authorList>
            <person name="Amselem J."/>
            <person name="Cuomo C.A."/>
            <person name="van Kan J.A."/>
            <person name="Viaud M."/>
            <person name="Benito E.P."/>
            <person name="Couloux A."/>
            <person name="Coutinho P.M."/>
            <person name="de Vries R.P."/>
            <person name="Dyer P.S."/>
            <person name="Fillinger S."/>
            <person name="Fournier E."/>
            <person name="Gout L."/>
            <person name="Hahn M."/>
            <person name="Kohn L."/>
            <person name="Lapalu N."/>
            <person name="Plummer K.M."/>
            <person name="Pradier J.M."/>
            <person name="Quevillon E."/>
            <person name="Sharon A."/>
            <person name="Simon A."/>
            <person name="ten Have A."/>
            <person name="Tudzynski B."/>
            <person name="Tudzynski P."/>
            <person name="Wincker P."/>
            <person name="Andrew M."/>
            <person name="Anthouard V."/>
            <person name="Beever R.E."/>
            <person name="Beffa R."/>
            <person name="Benoit I."/>
            <person name="Bouzid O."/>
            <person name="Brault B."/>
            <person name="Chen Z."/>
            <person name="Choquer M."/>
            <person name="Collemare J."/>
            <person name="Cotton P."/>
            <person name="Danchin E.G."/>
            <person name="Da Silva C."/>
            <person name="Gautier A."/>
            <person name="Giraud C."/>
            <person name="Giraud T."/>
            <person name="Gonzalez C."/>
            <person name="Grossetete S."/>
            <person name="Guldener U."/>
            <person name="Henrissat B."/>
            <person name="Howlett B.J."/>
            <person name="Kodira C."/>
            <person name="Kretschmer M."/>
            <person name="Lappartient A."/>
            <person name="Leroch M."/>
            <person name="Levis C."/>
            <person name="Mauceli E."/>
            <person name="Neuveglise C."/>
            <person name="Oeser B."/>
            <person name="Pearson M."/>
            <person name="Poulain J."/>
            <person name="Poussereau N."/>
            <person name="Quesneville H."/>
            <person name="Rascle C."/>
            <person name="Schumacher J."/>
            <person name="Segurens B."/>
            <person name="Sexton A."/>
            <person name="Silva E."/>
            <person name="Sirven C."/>
            <person name="Soanes D.M."/>
            <person name="Talbot N.J."/>
            <person name="Templeton M."/>
            <person name="Yandava C."/>
            <person name="Yarden O."/>
            <person name="Zeng Q."/>
            <person name="Rollins J.A."/>
            <person name="Lebrun M.H."/>
            <person name="Dickman M."/>
        </authorList>
    </citation>
    <scope>NUCLEOTIDE SEQUENCE [LARGE SCALE GENOMIC DNA]</scope>
    <source>
        <strain evidence="3">T4</strain>
    </source>
</reference>
<dbReference type="Proteomes" id="UP000008177">
    <property type="component" value="Unplaced contigs"/>
</dbReference>
<keyword evidence="1" id="KW-1133">Transmembrane helix</keyword>
<protein>
    <submittedName>
        <fullName evidence="2">Uncharacterized protein</fullName>
    </submittedName>
</protein>
<sequence length="85" mass="9763">MSICTIWLMIAILVVLLIFIKVSLDTSTLIVDACIEIENRRLQHAMNLGEELEQDLGNRELRNARSKNRFDRSLGDSRFDVSKVD</sequence>
<dbReference type="InParanoid" id="G2YSI6"/>
<keyword evidence="1" id="KW-0472">Membrane</keyword>